<dbReference type="EMBL" id="CAKKMG010000025">
    <property type="protein sequence ID" value="CAH0214539.1"/>
    <property type="molecule type" value="Genomic_DNA"/>
</dbReference>
<reference evidence="1" key="1">
    <citation type="submission" date="2021-11" db="EMBL/GenBank/DDBJ databases">
        <authorList>
            <person name="Bulgarelli D."/>
        </authorList>
    </citation>
    <scope>NUCLEOTIDE SEQUENCE</scope>
    <source>
        <strain evidence="1">Bi133</strain>
    </source>
</reference>
<dbReference type="Proteomes" id="UP000789326">
    <property type="component" value="Unassembled WGS sequence"/>
</dbReference>
<accession>A0A9W4PE76</accession>
<dbReference type="AlphaFoldDB" id="A0A9W4PE76"/>
<organism evidence="1 2">
    <name type="scientific">Peribacillus simplex</name>
    <dbReference type="NCBI Taxonomy" id="1478"/>
    <lineage>
        <taxon>Bacteria</taxon>
        <taxon>Bacillati</taxon>
        <taxon>Bacillota</taxon>
        <taxon>Bacilli</taxon>
        <taxon>Bacillales</taxon>
        <taxon>Bacillaceae</taxon>
        <taxon>Peribacillus</taxon>
    </lineage>
</organism>
<proteinExistence type="predicted"/>
<gene>
    <name evidence="1" type="ORF">SRABI133_02244</name>
</gene>
<evidence type="ECO:0000313" key="1">
    <source>
        <dbReference type="EMBL" id="CAH0214539.1"/>
    </source>
</evidence>
<dbReference type="RefSeq" id="WP_230301934.1">
    <property type="nucleotide sequence ID" value="NZ_CAKKMG010000025.1"/>
</dbReference>
<comment type="caution">
    <text evidence="1">The sequence shown here is derived from an EMBL/GenBank/DDBJ whole genome shotgun (WGS) entry which is preliminary data.</text>
</comment>
<evidence type="ECO:0000313" key="2">
    <source>
        <dbReference type="Proteomes" id="UP000789326"/>
    </source>
</evidence>
<sequence length="189" mass="22457">MVDISFVVKPLIGKLAVLISTTIIEKWKIEWKLKQIKNFQRDYEDTFVDSNTFQQFLNDEKNGLLIFNYVFGATYSSVTKVAFVEQISRLAINEINHYRKSVQLKEIKNHPVVDQYLNDLITYLEEYRNKSFKSNEMSILSNIQNSIVESNKSLQEYFERNLLDIQERAYLEKYTDEHLEKILDRNILI</sequence>
<protein>
    <submittedName>
        <fullName evidence="1">Uncharacterized protein</fullName>
    </submittedName>
</protein>
<name>A0A9W4PE76_9BACI</name>